<keyword evidence="1" id="KW-0677">Repeat</keyword>
<dbReference type="InterPro" id="IPR036770">
    <property type="entry name" value="Ankyrin_rpt-contain_sf"/>
</dbReference>
<dbReference type="PROSITE" id="PS50088">
    <property type="entry name" value="ANK_REPEAT"/>
    <property type="match status" value="1"/>
</dbReference>
<dbReference type="InterPro" id="IPR002110">
    <property type="entry name" value="Ankyrin_rpt"/>
</dbReference>
<sequence length="567" mass="62328">MITRQFQVLSGDRFTRRKQEWHDLLPGIIKAIPIFGNDHDYFKLFWTWHRLALEVCLERKLTSSSPLGPTSCSYMVQACKSLRFDVGKALVQDLSADASSLHDGSTALEWLCISMKVWGTAEEDFVLFLVQHGASMESSHCLPILCGENFLGDLPIKFFLEHGSLADEVADDGETPLHILCSVEAKVEYPIPPSQRLGAAKEVDNSKGLFQQWDKYERSARLLLEYGAKVNAISITDGQTPLHRLSSSADRLFPLASLLVEYGGDLRLRDAKGRSPVFLACCNPGLWHSTIVSFLTALEPNLPDLDDSMESPLFELVLRAHEPKSDCLEQSTHGADIADALGHVLGMGFDIDSPNIHGETALYSVCSRPAPSNIWQDECIRVVVEKLLAMGADPGRVPASGMTCLHHLARHARRGALAALIGHADTRIDALTTKGVTPLFEAVLPCGPAEKHDTETQKDRLHCVDLLVMADASVVHRNSDGLDVFDVVRAAAGWYNKELGIQARLEGILNRPLAGQHVLAILEGDRRHDGLAPRVSAWLHDLCCCFSLSKGDNRPLPGAGERRPLLL</sequence>
<proteinExistence type="predicted"/>
<dbReference type="EMBL" id="KQ964261">
    <property type="protein sequence ID" value="KXJ87633.1"/>
    <property type="molecule type" value="Genomic_DNA"/>
</dbReference>
<gene>
    <name evidence="4" type="ORF">Micbo1qcDRAFT_167173</name>
</gene>
<feature type="repeat" description="ANK" evidence="3">
    <location>
        <begin position="237"/>
        <end position="271"/>
    </location>
</feature>
<keyword evidence="5" id="KW-1185">Reference proteome</keyword>
<dbReference type="OrthoDB" id="5324214at2759"/>
<dbReference type="PROSITE" id="PS50297">
    <property type="entry name" value="ANK_REP_REGION"/>
    <property type="match status" value="1"/>
</dbReference>
<dbReference type="AlphaFoldDB" id="A0A136IRR7"/>
<evidence type="ECO:0000256" key="1">
    <source>
        <dbReference type="ARBA" id="ARBA00022737"/>
    </source>
</evidence>
<reference evidence="5" key="1">
    <citation type="submission" date="2016-02" db="EMBL/GenBank/DDBJ databases">
        <title>Draft genome sequence of Microdochium bolleyi, a fungal endophyte of beachgrass.</title>
        <authorList>
            <consortium name="DOE Joint Genome Institute"/>
            <person name="David A.S."/>
            <person name="May G."/>
            <person name="Haridas S."/>
            <person name="Lim J."/>
            <person name="Wang M."/>
            <person name="Labutti K."/>
            <person name="Lipzen A."/>
            <person name="Barry K."/>
            <person name="Grigoriev I.V."/>
        </authorList>
    </citation>
    <scope>NUCLEOTIDE SEQUENCE [LARGE SCALE GENOMIC DNA]</scope>
    <source>
        <strain evidence="5">J235TASD1</strain>
    </source>
</reference>
<keyword evidence="2 3" id="KW-0040">ANK repeat</keyword>
<evidence type="ECO:0000256" key="3">
    <source>
        <dbReference type="PROSITE-ProRule" id="PRU00023"/>
    </source>
</evidence>
<name>A0A136IRR7_9PEZI</name>
<dbReference type="SUPFAM" id="SSF48403">
    <property type="entry name" value="Ankyrin repeat"/>
    <property type="match status" value="1"/>
</dbReference>
<dbReference type="InParanoid" id="A0A136IRR7"/>
<dbReference type="PANTHER" id="PTHR24126:SF14">
    <property type="entry name" value="ANK_REP_REGION DOMAIN-CONTAINING PROTEIN"/>
    <property type="match status" value="1"/>
</dbReference>
<organism evidence="4 5">
    <name type="scientific">Microdochium bolleyi</name>
    <dbReference type="NCBI Taxonomy" id="196109"/>
    <lineage>
        <taxon>Eukaryota</taxon>
        <taxon>Fungi</taxon>
        <taxon>Dikarya</taxon>
        <taxon>Ascomycota</taxon>
        <taxon>Pezizomycotina</taxon>
        <taxon>Sordariomycetes</taxon>
        <taxon>Xylariomycetidae</taxon>
        <taxon>Xylariales</taxon>
        <taxon>Microdochiaceae</taxon>
        <taxon>Microdochium</taxon>
    </lineage>
</organism>
<dbReference type="Gene3D" id="1.25.40.20">
    <property type="entry name" value="Ankyrin repeat-containing domain"/>
    <property type="match status" value="2"/>
</dbReference>
<dbReference type="PANTHER" id="PTHR24126">
    <property type="entry name" value="ANKYRIN REPEAT, PH AND SEC7 DOMAIN CONTAINING PROTEIN SECG-RELATED"/>
    <property type="match status" value="1"/>
</dbReference>
<protein>
    <submittedName>
        <fullName evidence="4">Ankyrin repeat-containing domain protein</fullName>
    </submittedName>
</protein>
<evidence type="ECO:0000313" key="4">
    <source>
        <dbReference type="EMBL" id="KXJ87633.1"/>
    </source>
</evidence>
<dbReference type="SMART" id="SM00248">
    <property type="entry name" value="ANK"/>
    <property type="match status" value="7"/>
</dbReference>
<accession>A0A136IRR7</accession>
<evidence type="ECO:0000256" key="2">
    <source>
        <dbReference type="ARBA" id="ARBA00023043"/>
    </source>
</evidence>
<dbReference type="STRING" id="196109.A0A136IRR7"/>
<evidence type="ECO:0000313" key="5">
    <source>
        <dbReference type="Proteomes" id="UP000070501"/>
    </source>
</evidence>
<dbReference type="Proteomes" id="UP000070501">
    <property type="component" value="Unassembled WGS sequence"/>
</dbReference>